<dbReference type="PANTHER" id="PTHR12498:SF0">
    <property type="entry name" value="PROTEIN N-TERMINAL ASPARAGINE AMIDOHYDROLASE"/>
    <property type="match status" value="1"/>
</dbReference>
<dbReference type="OMA" id="WRETFPM"/>
<gene>
    <name evidence="2" type="primary">ntan1</name>
</gene>
<dbReference type="KEGG" id="cmk:103178783"/>
<name>V9KW94_CALMI</name>
<dbReference type="GO" id="GO:0008418">
    <property type="term" value="F:protein-N-terminal asparagine amidohydrolase activity"/>
    <property type="evidence" value="ECO:0007669"/>
    <property type="project" value="InterPro"/>
</dbReference>
<dbReference type="GeneTree" id="ENSGT00390000016730"/>
<keyword evidence="1" id="KW-0378">Hydrolase</keyword>
<accession>V9KW94</accession>
<dbReference type="AlphaFoldDB" id="V9KW94"/>
<dbReference type="EMBL" id="JW870036">
    <property type="protein sequence ID" value="AFP02554.1"/>
    <property type="molecule type" value="mRNA"/>
</dbReference>
<dbReference type="GeneID" id="103178783"/>
<keyword evidence="3" id="KW-1185">Reference proteome</keyword>
<sequence>MPLLYNGDRLHVPTSTKEFFRHYPHLKEGAHSLKSKPACKVDPKGLLYVQQREFAATSPREDGSVTVIGSDDATTCHLVVLRHTGNGATCLGHCDGSDTANEVAMMITAMKSLSAGCDHGRFELHLVGGFIDQRWLSHRLTLQLLETFNNQSENIHLITCCVTELNDVVKKLHHCPAIYGIAVDVKTGEIFHATFPEKGPDEDIRSARSFMGGPMLSIYDAKMQQMQIGPYEWTHFPDAEFWLQQSDAVILQNMSTSPLVEPPHFVKHIKSTLQFLNDHPVPDDSLFPNGRSRIYKKNAQGLWERIDGLA</sequence>
<dbReference type="Pfam" id="PF14736">
    <property type="entry name" value="N_Asn_amidohyd"/>
    <property type="match status" value="1"/>
</dbReference>
<dbReference type="OrthoDB" id="539995at2759"/>
<proteinExistence type="evidence at transcript level"/>
<reference evidence="3" key="2">
    <citation type="journal article" date="2007" name="PLoS Biol.">
        <title>Survey sequencing and comparative analysis of the elephant shark (Callorhinchus milii) genome.</title>
        <authorList>
            <person name="Venkatesh B."/>
            <person name="Kirkness E.F."/>
            <person name="Loh Y.H."/>
            <person name="Halpern A.L."/>
            <person name="Lee A.P."/>
            <person name="Johnson J."/>
            <person name="Dandona N."/>
            <person name="Viswanathan L.D."/>
            <person name="Tay A."/>
            <person name="Venter J.C."/>
            <person name="Strausberg R.L."/>
            <person name="Brenner S."/>
        </authorList>
    </citation>
    <scope>NUCLEOTIDE SEQUENCE [LARGE SCALE GENOMIC DNA]</scope>
</reference>
<evidence type="ECO:0000313" key="2">
    <source>
        <dbReference type="Ensembl" id="ENSCMIP00000019834.1"/>
    </source>
</evidence>
<dbReference type="GO" id="GO:0005634">
    <property type="term" value="C:nucleus"/>
    <property type="evidence" value="ECO:0007669"/>
    <property type="project" value="TreeGrafter"/>
</dbReference>
<dbReference type="GO" id="GO:0006511">
    <property type="term" value="P:ubiquitin-dependent protein catabolic process"/>
    <property type="evidence" value="ECO:0007669"/>
    <property type="project" value="TreeGrafter"/>
</dbReference>
<protein>
    <submittedName>
        <fullName evidence="2">N-terminal asparagine amidase</fullName>
    </submittedName>
    <submittedName>
        <fullName evidence="1">Protein NH2-terminal asparagine amidohydrolase-like protein</fullName>
    </submittedName>
</protein>
<dbReference type="PANTHER" id="PTHR12498">
    <property type="entry name" value="N-TERMINAL ASPARAGINE AMIDOHYDROLASE"/>
    <property type="match status" value="1"/>
</dbReference>
<dbReference type="Ensembl" id="ENSCMIT00000020204.1">
    <property type="protein sequence ID" value="ENSCMIP00000019834.1"/>
    <property type="gene ID" value="ENSCMIG00000009225.1"/>
</dbReference>
<evidence type="ECO:0000313" key="1">
    <source>
        <dbReference type="EMBL" id="AFP02554.1"/>
    </source>
</evidence>
<dbReference type="Proteomes" id="UP000314986">
    <property type="component" value="Unassembled WGS sequence"/>
</dbReference>
<dbReference type="InterPro" id="IPR026750">
    <property type="entry name" value="NTAN1"/>
</dbReference>
<organism evidence="1">
    <name type="scientific">Callorhinchus milii</name>
    <name type="common">Ghost shark</name>
    <dbReference type="NCBI Taxonomy" id="7868"/>
    <lineage>
        <taxon>Eukaryota</taxon>
        <taxon>Metazoa</taxon>
        <taxon>Chordata</taxon>
        <taxon>Craniata</taxon>
        <taxon>Vertebrata</taxon>
        <taxon>Chondrichthyes</taxon>
        <taxon>Holocephali</taxon>
        <taxon>Chimaeriformes</taxon>
        <taxon>Callorhinchidae</taxon>
        <taxon>Callorhinchus</taxon>
    </lineage>
</organism>
<evidence type="ECO:0000313" key="3">
    <source>
        <dbReference type="Proteomes" id="UP000314986"/>
    </source>
</evidence>
<reference evidence="2" key="4">
    <citation type="submission" date="2025-05" db="UniProtKB">
        <authorList>
            <consortium name="Ensembl"/>
        </authorList>
    </citation>
    <scope>IDENTIFICATION</scope>
</reference>
<dbReference type="CTD" id="123803"/>
<dbReference type="STRING" id="7868.ENSCMIP00000019834"/>
<dbReference type="RefSeq" id="XP_007891900.1">
    <property type="nucleotide sequence ID" value="XM_007893709.2"/>
</dbReference>
<reference evidence="3" key="1">
    <citation type="journal article" date="2006" name="Science">
        <title>Ancient noncoding elements conserved in the human genome.</title>
        <authorList>
            <person name="Venkatesh B."/>
            <person name="Kirkness E.F."/>
            <person name="Loh Y.H."/>
            <person name="Halpern A.L."/>
            <person name="Lee A.P."/>
            <person name="Johnson J."/>
            <person name="Dandona N."/>
            <person name="Viswanathan L.D."/>
            <person name="Tay A."/>
            <person name="Venter J.C."/>
            <person name="Strausberg R.L."/>
            <person name="Brenner S."/>
        </authorList>
    </citation>
    <scope>NUCLEOTIDE SEQUENCE [LARGE SCALE GENOMIC DNA]</scope>
</reference>
<reference evidence="1 3" key="3">
    <citation type="journal article" date="2014" name="Nature">
        <title>Elephant shark genome provides unique insights into gnathostome evolution.</title>
        <authorList>
            <consortium name="International Elephant Shark Genome Sequencing Consortium"/>
            <person name="Venkatesh B."/>
            <person name="Lee A.P."/>
            <person name="Ravi V."/>
            <person name="Maurya A.K."/>
            <person name="Lian M.M."/>
            <person name="Swann J.B."/>
            <person name="Ohta Y."/>
            <person name="Flajnik M.F."/>
            <person name="Sutoh Y."/>
            <person name="Kasahara M."/>
            <person name="Hoon S."/>
            <person name="Gangu V."/>
            <person name="Roy S.W."/>
            <person name="Irimia M."/>
            <person name="Korzh V."/>
            <person name="Kondrychyn I."/>
            <person name="Lim Z.W."/>
            <person name="Tay B.H."/>
            <person name="Tohari S."/>
            <person name="Kong K.W."/>
            <person name="Ho S."/>
            <person name="Lorente-Galdos B."/>
            <person name="Quilez J."/>
            <person name="Marques-Bonet T."/>
            <person name="Raney B.J."/>
            <person name="Ingham P.W."/>
            <person name="Tay A."/>
            <person name="Hillier L.W."/>
            <person name="Minx P."/>
            <person name="Boehm T."/>
            <person name="Wilson R.K."/>
            <person name="Brenner S."/>
            <person name="Warren W.C."/>
        </authorList>
    </citation>
    <scope>NUCLEOTIDE SEQUENCE</scope>
    <source>
        <tissue evidence="1">Gills</tissue>
    </source>
</reference>